<proteinExistence type="predicted"/>
<dbReference type="EMBL" id="KE647224">
    <property type="protein sequence ID" value="EQB60851.1"/>
    <property type="molecule type" value="Genomic_DNA"/>
</dbReference>
<name>T0MCG7_9MICR</name>
<feature type="transmembrane region" description="Helical" evidence="1">
    <location>
        <begin position="179"/>
        <end position="202"/>
    </location>
</feature>
<evidence type="ECO:0000313" key="2">
    <source>
        <dbReference type="EMBL" id="EQB60851.1"/>
    </source>
</evidence>
<dbReference type="HOGENOM" id="CLU_1396710_0_0_1"/>
<gene>
    <name evidence="2" type="ORF">NAPIS_ORF01582</name>
</gene>
<dbReference type="Proteomes" id="UP000053780">
    <property type="component" value="Unassembled WGS sequence"/>
</dbReference>
<sequence>MTPTTPNNNISTQPNNKTIQDTIKDYIKTLIFLPIQFNNIKTNFIPILIITICQQLTLTILLLIFRFIKIKNIIHYFYKIDLLKFNYIALILLISNLIFSYILGLVCTYFIEKVDDIELNSYAYIILLSTSFIPIFVVFIYLFENINSLFEVLCSVLGFMNGYLNLIRVCSFESLGVKYVFSICLLVSYGFYFVLVLSYFIVNK</sequence>
<dbReference type="AlphaFoldDB" id="T0MCG7"/>
<protein>
    <submittedName>
        <fullName evidence="2">Uncharacterized protein</fullName>
    </submittedName>
</protein>
<feature type="transmembrane region" description="Helical" evidence="1">
    <location>
        <begin position="149"/>
        <end position="167"/>
    </location>
</feature>
<feature type="transmembrane region" description="Helical" evidence="1">
    <location>
        <begin position="123"/>
        <end position="142"/>
    </location>
</feature>
<keyword evidence="1" id="KW-1133">Transmembrane helix</keyword>
<evidence type="ECO:0000256" key="1">
    <source>
        <dbReference type="SAM" id="Phobius"/>
    </source>
</evidence>
<evidence type="ECO:0000313" key="3">
    <source>
        <dbReference type="Proteomes" id="UP000053780"/>
    </source>
</evidence>
<organism evidence="2 3">
    <name type="scientific">Vairimorpha apis BRL 01</name>
    <dbReference type="NCBI Taxonomy" id="1037528"/>
    <lineage>
        <taxon>Eukaryota</taxon>
        <taxon>Fungi</taxon>
        <taxon>Fungi incertae sedis</taxon>
        <taxon>Microsporidia</taxon>
        <taxon>Nosematidae</taxon>
        <taxon>Vairimorpha</taxon>
    </lineage>
</organism>
<keyword evidence="1" id="KW-0812">Transmembrane</keyword>
<feature type="transmembrane region" description="Helical" evidence="1">
    <location>
        <begin position="85"/>
        <end position="111"/>
    </location>
</feature>
<feature type="transmembrane region" description="Helical" evidence="1">
    <location>
        <begin position="44"/>
        <end position="65"/>
    </location>
</feature>
<keyword evidence="3" id="KW-1185">Reference proteome</keyword>
<reference evidence="2 3" key="1">
    <citation type="journal article" date="2013" name="BMC Genomics">
        <title>Genome sequencing and comparative genomics of honey bee microsporidia, Nosema apis reveal novel insights into host-parasite interactions.</title>
        <authorList>
            <person name="Chen Yp."/>
            <person name="Pettis J.S."/>
            <person name="Zhao Y."/>
            <person name="Liu X."/>
            <person name="Tallon L.J."/>
            <person name="Sadzewicz L.D."/>
            <person name="Li R."/>
            <person name="Zheng H."/>
            <person name="Huang S."/>
            <person name="Zhang X."/>
            <person name="Hamilton M.C."/>
            <person name="Pernal S.F."/>
            <person name="Melathopoulos A.P."/>
            <person name="Yan X."/>
            <person name="Evans J.D."/>
        </authorList>
    </citation>
    <scope>NUCLEOTIDE SEQUENCE [LARGE SCALE GENOMIC DNA]</scope>
    <source>
        <strain evidence="2 3">BRL 01</strain>
    </source>
</reference>
<accession>T0MCG7</accession>
<keyword evidence="1" id="KW-0472">Membrane</keyword>
<dbReference type="VEuPathDB" id="MicrosporidiaDB:NAPIS_ORF01582"/>